<name>A0A9P0APD8_BEMTA</name>
<sequence length="105" mass="11807">MSFTCGLARLLSGPPPVISMTTAASDDFAEEPLGSVTHLSFVPSMYGHYTDRMNLWQRLENWVSQLYLMRKFRDGLESVAGSYFRENFGPEKEGLVDGCWNCASM</sequence>
<protein>
    <submittedName>
        <fullName evidence="1">Uncharacterized protein</fullName>
    </submittedName>
</protein>
<proteinExistence type="predicted"/>
<keyword evidence="2" id="KW-1185">Reference proteome</keyword>
<accession>A0A9P0APD8</accession>
<organism evidence="1 2">
    <name type="scientific">Bemisia tabaci</name>
    <name type="common">Sweetpotato whitefly</name>
    <name type="synonym">Aleurodes tabaci</name>
    <dbReference type="NCBI Taxonomy" id="7038"/>
    <lineage>
        <taxon>Eukaryota</taxon>
        <taxon>Metazoa</taxon>
        <taxon>Ecdysozoa</taxon>
        <taxon>Arthropoda</taxon>
        <taxon>Hexapoda</taxon>
        <taxon>Insecta</taxon>
        <taxon>Pterygota</taxon>
        <taxon>Neoptera</taxon>
        <taxon>Paraneoptera</taxon>
        <taxon>Hemiptera</taxon>
        <taxon>Sternorrhyncha</taxon>
        <taxon>Aleyrodoidea</taxon>
        <taxon>Aleyrodidae</taxon>
        <taxon>Aleyrodinae</taxon>
        <taxon>Bemisia</taxon>
    </lineage>
</organism>
<gene>
    <name evidence="1" type="ORF">BEMITA_LOCUS14099</name>
</gene>
<evidence type="ECO:0000313" key="1">
    <source>
        <dbReference type="EMBL" id="CAH0395979.1"/>
    </source>
</evidence>
<evidence type="ECO:0000313" key="2">
    <source>
        <dbReference type="Proteomes" id="UP001152759"/>
    </source>
</evidence>
<dbReference type="EMBL" id="OU963870">
    <property type="protein sequence ID" value="CAH0395979.1"/>
    <property type="molecule type" value="Genomic_DNA"/>
</dbReference>
<dbReference type="SUPFAM" id="SSF53756">
    <property type="entry name" value="UDP-Glycosyltransferase/glycogen phosphorylase"/>
    <property type="match status" value="1"/>
</dbReference>
<reference evidence="1" key="1">
    <citation type="submission" date="2021-12" db="EMBL/GenBank/DDBJ databases">
        <authorList>
            <person name="King R."/>
        </authorList>
    </citation>
    <scope>NUCLEOTIDE SEQUENCE</scope>
</reference>
<dbReference type="Proteomes" id="UP001152759">
    <property type="component" value="Chromosome 9"/>
</dbReference>
<dbReference type="AlphaFoldDB" id="A0A9P0APD8"/>